<feature type="region of interest" description="Disordered" evidence="1">
    <location>
        <begin position="97"/>
        <end position="116"/>
    </location>
</feature>
<dbReference type="KEGG" id="pgu:PGUG_05752"/>
<feature type="region of interest" description="Disordered" evidence="1">
    <location>
        <begin position="1"/>
        <end position="92"/>
    </location>
</feature>
<dbReference type="OrthoDB" id="4022168at2759"/>
<proteinExistence type="predicted"/>
<feature type="compositionally biased region" description="Low complexity" evidence="1">
    <location>
        <begin position="9"/>
        <end position="28"/>
    </location>
</feature>
<keyword evidence="3" id="KW-1185">Reference proteome</keyword>
<sequence>MNSPRVPLSPKHSNSASSSPSKSKVDSPFVNHVRLLHRSSFQSSPSESRHASPGSPTRSMSPTRSTRSPARSPSKSLSAGRSGPGFIIFEDPKTYRGAKPDLAVSGRENRPSDQVSGSINTEFVDQENALQPKSVVIPQRKLHNRKPLAPLSTNEFTGHISFDGVINEKLTQLWHPPNCDNGHRSVHKKLALPSFITPPRKQATTKLRQTYADPGTDALVSKYLYRSNMHDLDPELDMEMRLISKNNRIRKRRSMSVGRSEARAPLISRPQFKIAS</sequence>
<evidence type="ECO:0000256" key="1">
    <source>
        <dbReference type="SAM" id="MobiDB-lite"/>
    </source>
</evidence>
<dbReference type="EMBL" id="CH408162">
    <property type="protein sequence ID" value="EDK41654.2"/>
    <property type="molecule type" value="Genomic_DNA"/>
</dbReference>
<evidence type="ECO:0000313" key="2">
    <source>
        <dbReference type="EMBL" id="EDK41654.2"/>
    </source>
</evidence>
<protein>
    <submittedName>
        <fullName evidence="2">Uncharacterized protein</fullName>
    </submittedName>
</protein>
<reference evidence="2 3" key="1">
    <citation type="journal article" date="2009" name="Nature">
        <title>Evolution of pathogenicity and sexual reproduction in eight Candida genomes.</title>
        <authorList>
            <person name="Butler G."/>
            <person name="Rasmussen M.D."/>
            <person name="Lin M.F."/>
            <person name="Santos M.A."/>
            <person name="Sakthikumar S."/>
            <person name="Munro C.A."/>
            <person name="Rheinbay E."/>
            <person name="Grabherr M."/>
            <person name="Forche A."/>
            <person name="Reedy J.L."/>
            <person name="Agrafioti I."/>
            <person name="Arnaud M.B."/>
            <person name="Bates S."/>
            <person name="Brown A.J."/>
            <person name="Brunke S."/>
            <person name="Costanzo M.C."/>
            <person name="Fitzpatrick D.A."/>
            <person name="de Groot P.W."/>
            <person name="Harris D."/>
            <person name="Hoyer L.L."/>
            <person name="Hube B."/>
            <person name="Klis F.M."/>
            <person name="Kodira C."/>
            <person name="Lennard N."/>
            <person name="Logue M.E."/>
            <person name="Martin R."/>
            <person name="Neiman A.M."/>
            <person name="Nikolaou E."/>
            <person name="Quail M.A."/>
            <person name="Quinn J."/>
            <person name="Santos M.C."/>
            <person name="Schmitzberger F.F."/>
            <person name="Sherlock G."/>
            <person name="Shah P."/>
            <person name="Silverstein K.A."/>
            <person name="Skrzypek M.S."/>
            <person name="Soll D."/>
            <person name="Staggs R."/>
            <person name="Stansfield I."/>
            <person name="Stumpf M.P."/>
            <person name="Sudbery P.E."/>
            <person name="Srikantha T."/>
            <person name="Zeng Q."/>
            <person name="Berman J."/>
            <person name="Berriman M."/>
            <person name="Heitman J."/>
            <person name="Gow N.A."/>
            <person name="Lorenz M.C."/>
            <person name="Birren B.W."/>
            <person name="Kellis M."/>
            <person name="Cuomo C.A."/>
        </authorList>
    </citation>
    <scope>NUCLEOTIDE SEQUENCE [LARGE SCALE GENOMIC DNA]</scope>
    <source>
        <strain evidence="3">ATCC 6260 / CBS 566 / DSM 6381 / JCM 1539 / NBRC 10279 / NRRL Y-324</strain>
    </source>
</reference>
<dbReference type="RefSeq" id="XP_001481989.2">
    <property type="nucleotide sequence ID" value="XM_001481939.1"/>
</dbReference>
<name>A5DR51_PICGU</name>
<evidence type="ECO:0000313" key="3">
    <source>
        <dbReference type="Proteomes" id="UP000001997"/>
    </source>
</evidence>
<gene>
    <name evidence="2" type="ORF">PGUG_05752</name>
</gene>
<dbReference type="InParanoid" id="A5DR51"/>
<dbReference type="Proteomes" id="UP000001997">
    <property type="component" value="Unassembled WGS sequence"/>
</dbReference>
<organism evidence="2 3">
    <name type="scientific">Meyerozyma guilliermondii (strain ATCC 6260 / CBS 566 / DSM 6381 / JCM 1539 / NBRC 10279 / NRRL Y-324)</name>
    <name type="common">Yeast</name>
    <name type="synonym">Candida guilliermondii</name>
    <dbReference type="NCBI Taxonomy" id="294746"/>
    <lineage>
        <taxon>Eukaryota</taxon>
        <taxon>Fungi</taxon>
        <taxon>Dikarya</taxon>
        <taxon>Ascomycota</taxon>
        <taxon>Saccharomycotina</taxon>
        <taxon>Pichiomycetes</taxon>
        <taxon>Debaryomycetaceae</taxon>
        <taxon>Meyerozyma</taxon>
    </lineage>
</organism>
<dbReference type="VEuPathDB" id="FungiDB:PGUG_05752"/>
<feature type="compositionally biased region" description="Low complexity" evidence="1">
    <location>
        <begin position="39"/>
        <end position="76"/>
    </location>
</feature>
<dbReference type="OMA" id="LNFTIWE"/>
<dbReference type="GeneID" id="5123831"/>
<accession>A5DR51</accession>
<dbReference type="eggNOG" id="ENOG502RQ2E">
    <property type="taxonomic scope" value="Eukaryota"/>
</dbReference>
<dbReference type="HOGENOM" id="CLU_1008696_0_0_1"/>
<dbReference type="AlphaFoldDB" id="A5DR51"/>